<keyword evidence="1" id="KW-0812">Transmembrane</keyword>
<reference evidence="3 4" key="1">
    <citation type="submission" date="2020-03" db="EMBL/GenBank/DDBJ databases">
        <title>Draft Genome Sequence of 2-Methylisoborneol Producing Pseudanabaena yagii Strain GIHE-NHR1 Isolated from North Han River in South Korea.</title>
        <authorList>
            <person name="Jeong J."/>
        </authorList>
    </citation>
    <scope>NUCLEOTIDE SEQUENCE [LARGE SCALE GENOMIC DNA]</scope>
    <source>
        <strain evidence="3 4">GIHE-NHR1</strain>
    </source>
</reference>
<keyword evidence="1" id="KW-1133">Transmembrane helix</keyword>
<accession>A0ABX1LSU2</accession>
<feature type="transmembrane region" description="Helical" evidence="1">
    <location>
        <begin position="6"/>
        <end position="26"/>
    </location>
</feature>
<dbReference type="InterPro" id="IPR036514">
    <property type="entry name" value="SGNH_hydro_sf"/>
</dbReference>
<dbReference type="PANTHER" id="PTHR30383">
    <property type="entry name" value="THIOESTERASE 1/PROTEASE 1/LYSOPHOSPHOLIPASE L1"/>
    <property type="match status" value="1"/>
</dbReference>
<evidence type="ECO:0000259" key="2">
    <source>
        <dbReference type="Pfam" id="PF13472"/>
    </source>
</evidence>
<dbReference type="Proteomes" id="UP000738376">
    <property type="component" value="Unassembled WGS sequence"/>
</dbReference>
<keyword evidence="4" id="KW-1185">Reference proteome</keyword>
<feature type="domain" description="SGNH hydrolase-type esterase" evidence="2">
    <location>
        <begin position="84"/>
        <end position="232"/>
    </location>
</feature>
<proteinExistence type="predicted"/>
<dbReference type="GO" id="GO:0016787">
    <property type="term" value="F:hydrolase activity"/>
    <property type="evidence" value="ECO:0007669"/>
    <property type="project" value="UniProtKB-KW"/>
</dbReference>
<organism evidence="3 4">
    <name type="scientific">Pseudanabaena yagii GIHE-NHR1</name>
    <dbReference type="NCBI Taxonomy" id="2722753"/>
    <lineage>
        <taxon>Bacteria</taxon>
        <taxon>Bacillati</taxon>
        <taxon>Cyanobacteriota</taxon>
        <taxon>Cyanophyceae</taxon>
        <taxon>Pseudanabaenales</taxon>
        <taxon>Pseudanabaenaceae</taxon>
        <taxon>Pseudanabaena</taxon>
        <taxon>Pseudanabaena yagii</taxon>
    </lineage>
</organism>
<comment type="caution">
    <text evidence="3">The sequence shown here is derived from an EMBL/GenBank/DDBJ whole genome shotgun (WGS) entry which is preliminary data.</text>
</comment>
<keyword evidence="3" id="KW-0378">Hydrolase</keyword>
<dbReference type="SUPFAM" id="SSF52266">
    <property type="entry name" value="SGNH hydrolase"/>
    <property type="match status" value="1"/>
</dbReference>
<gene>
    <name evidence="3" type="ORF">HC246_07510</name>
</gene>
<dbReference type="RefSeq" id="WP_169362846.1">
    <property type="nucleotide sequence ID" value="NZ_JAAVJL010000001.1"/>
</dbReference>
<evidence type="ECO:0000256" key="1">
    <source>
        <dbReference type="SAM" id="Phobius"/>
    </source>
</evidence>
<dbReference type="InterPro" id="IPR051532">
    <property type="entry name" value="Ester_Hydrolysis_Enzymes"/>
</dbReference>
<evidence type="ECO:0000313" key="4">
    <source>
        <dbReference type="Proteomes" id="UP000738376"/>
    </source>
</evidence>
<sequence length="255" mass="28701">MNKIYFTIAIIVILICGYLGLNLGLLDDRALRNSINELLGSDPYELKTYPVNPDLSKRDLNKPLVVFFGDSRTVDWPEIPNIPFEFINRGINGQTTDQVLGRLSAHVASLSPQIVVVQVGVNDLADLATLPNAPRNIINNCKQNIQKIVDKLAKEVKATVILTTIFPTGESQSFQWPEEADRAIIEVNQFIKSLKSDRVIILDSAALLADERGKVRQIYSRDLLHLNKQGYTMLNEELLKILTNYRNSNSRRLDS</sequence>
<keyword evidence="1" id="KW-0472">Membrane</keyword>
<evidence type="ECO:0000313" key="3">
    <source>
        <dbReference type="EMBL" id="NMF57869.1"/>
    </source>
</evidence>
<dbReference type="Gene3D" id="3.40.50.1110">
    <property type="entry name" value="SGNH hydrolase"/>
    <property type="match status" value="1"/>
</dbReference>
<dbReference type="Pfam" id="PF13472">
    <property type="entry name" value="Lipase_GDSL_2"/>
    <property type="match status" value="1"/>
</dbReference>
<protein>
    <submittedName>
        <fullName evidence="3">SGNH/GDSL hydrolase family protein</fullName>
    </submittedName>
</protein>
<dbReference type="EMBL" id="JAAVJL010000001">
    <property type="protein sequence ID" value="NMF57869.1"/>
    <property type="molecule type" value="Genomic_DNA"/>
</dbReference>
<dbReference type="InterPro" id="IPR013830">
    <property type="entry name" value="SGNH_hydro"/>
</dbReference>
<dbReference type="PANTHER" id="PTHR30383:SF5">
    <property type="entry name" value="SGNH HYDROLASE-TYPE ESTERASE DOMAIN-CONTAINING PROTEIN"/>
    <property type="match status" value="1"/>
</dbReference>
<name>A0ABX1LSU2_9CYAN</name>